<protein>
    <recommendedName>
        <fullName evidence="1">25S rRNA (uridine-N(3))-methyltransferase BMT5-like domain-containing protein</fullName>
    </recommendedName>
</protein>
<dbReference type="AlphaFoldDB" id="A0A8X8ZP05"/>
<accession>A0A8X8ZP05</accession>
<feature type="domain" description="25S rRNA (uridine-N(3))-methyltransferase BMT5-like" evidence="1">
    <location>
        <begin position="169"/>
        <end position="335"/>
    </location>
</feature>
<dbReference type="EMBL" id="PNBA02000010">
    <property type="protein sequence ID" value="KAG6411688.1"/>
    <property type="molecule type" value="Genomic_DNA"/>
</dbReference>
<reference evidence="2" key="1">
    <citation type="submission" date="2018-01" db="EMBL/GenBank/DDBJ databases">
        <authorList>
            <person name="Mao J.F."/>
        </authorList>
    </citation>
    <scope>NUCLEOTIDE SEQUENCE</scope>
    <source>
        <strain evidence="2">Huo1</strain>
        <tissue evidence="2">Leaf</tissue>
    </source>
</reference>
<sequence>MGIIQSSSSRGNNEGEKTPRSIFFIYNALRLLWRKLCPVFGHAKPLLPLQNPASSTTTEPLLVAGTPHISPPTSEFYDKDLTCDSDDLWPSERDGEDHVVVCVHQFSNSAVSVKENVSRNGIALTNNSSEEEEDDDDDVVVVVEKIKRAISVVLEERWIKHYSSGHRILLVGEGNFSFSACLAQEFRSAPNIIATSLDPRAFLKRHYNKSIDNIEELRRRGSKVMHGIDATTMANHQLLGHLRFDRIVFNFPYVGLNTIKNLPRQSQLALHQELVRGFLENAREMIEENGEIHITHKTNGFHREWGLVSLGRDCGLKLKKATNFNLVDYPGYNTKCGFGGNGDFNCYPSKTYKFGL</sequence>
<dbReference type="GO" id="GO:0070475">
    <property type="term" value="P:rRNA base methylation"/>
    <property type="evidence" value="ECO:0007669"/>
    <property type="project" value="InterPro"/>
</dbReference>
<keyword evidence="3" id="KW-1185">Reference proteome</keyword>
<dbReference type="Proteomes" id="UP000298416">
    <property type="component" value="Unassembled WGS sequence"/>
</dbReference>
<name>A0A8X8ZP05_SALSN</name>
<dbReference type="Pfam" id="PF10354">
    <property type="entry name" value="BMT5-like"/>
    <property type="match status" value="1"/>
</dbReference>
<dbReference type="GO" id="GO:0005737">
    <property type="term" value="C:cytoplasm"/>
    <property type="evidence" value="ECO:0007669"/>
    <property type="project" value="TreeGrafter"/>
</dbReference>
<dbReference type="OrthoDB" id="273345at2759"/>
<dbReference type="PANTHER" id="PTHR11538">
    <property type="entry name" value="PHENYLALANYL-TRNA SYNTHETASE"/>
    <property type="match status" value="1"/>
</dbReference>
<organism evidence="2">
    <name type="scientific">Salvia splendens</name>
    <name type="common">Scarlet sage</name>
    <dbReference type="NCBI Taxonomy" id="180675"/>
    <lineage>
        <taxon>Eukaryota</taxon>
        <taxon>Viridiplantae</taxon>
        <taxon>Streptophyta</taxon>
        <taxon>Embryophyta</taxon>
        <taxon>Tracheophyta</taxon>
        <taxon>Spermatophyta</taxon>
        <taxon>Magnoliopsida</taxon>
        <taxon>eudicotyledons</taxon>
        <taxon>Gunneridae</taxon>
        <taxon>Pentapetalae</taxon>
        <taxon>asterids</taxon>
        <taxon>lamiids</taxon>
        <taxon>Lamiales</taxon>
        <taxon>Lamiaceae</taxon>
        <taxon>Nepetoideae</taxon>
        <taxon>Mentheae</taxon>
        <taxon>Salviinae</taxon>
        <taxon>Salvia</taxon>
        <taxon>Salvia subgen. Calosphace</taxon>
        <taxon>core Calosphace</taxon>
    </lineage>
</organism>
<reference evidence="2" key="2">
    <citation type="submission" date="2020-08" db="EMBL/GenBank/DDBJ databases">
        <title>Plant Genome Project.</title>
        <authorList>
            <person name="Zhang R.-G."/>
        </authorList>
    </citation>
    <scope>NUCLEOTIDE SEQUENCE</scope>
    <source>
        <strain evidence="2">Huo1</strain>
        <tissue evidence="2">Leaf</tissue>
    </source>
</reference>
<evidence type="ECO:0000259" key="1">
    <source>
        <dbReference type="Pfam" id="PF10354"/>
    </source>
</evidence>
<dbReference type="GO" id="GO:0070042">
    <property type="term" value="F:rRNA (uridine-N3-)-methyltransferase activity"/>
    <property type="evidence" value="ECO:0007669"/>
    <property type="project" value="InterPro"/>
</dbReference>
<evidence type="ECO:0000313" key="2">
    <source>
        <dbReference type="EMBL" id="KAG6411688.1"/>
    </source>
</evidence>
<comment type="caution">
    <text evidence="2">The sequence shown here is derived from an EMBL/GenBank/DDBJ whole genome shotgun (WGS) entry which is preliminary data.</text>
</comment>
<gene>
    <name evidence="2" type="ORF">SASPL_129772</name>
</gene>
<dbReference type="PANTHER" id="PTHR11538:SF70">
    <property type="entry name" value="25S RRNA (URIDINE-N(3))-METHYLTRANSFERASE BMT5-LIKE DOMAIN-CONTAINING PROTEIN"/>
    <property type="match status" value="1"/>
</dbReference>
<proteinExistence type="predicted"/>
<dbReference type="InterPro" id="IPR019446">
    <property type="entry name" value="BMT5-like"/>
</dbReference>
<evidence type="ECO:0000313" key="3">
    <source>
        <dbReference type="Proteomes" id="UP000298416"/>
    </source>
</evidence>